<organism evidence="1 2">
    <name type="scientific">Pyropia yezoensis</name>
    <name type="common">Susabi-nori</name>
    <name type="synonym">Porphyra yezoensis</name>
    <dbReference type="NCBI Taxonomy" id="2788"/>
    <lineage>
        <taxon>Eukaryota</taxon>
        <taxon>Rhodophyta</taxon>
        <taxon>Bangiophyceae</taxon>
        <taxon>Bangiales</taxon>
        <taxon>Bangiaceae</taxon>
        <taxon>Pyropia</taxon>
    </lineage>
</organism>
<evidence type="ECO:0000313" key="2">
    <source>
        <dbReference type="Proteomes" id="UP000798662"/>
    </source>
</evidence>
<sequence>MAEFADAELRKLHDYTASREYRVFTATLARRQEEAAKWRSMAEDAIRRARAAGRAGGGGTTTPAARRATAAAEDMSRQYGELEKMNAADEARLAEARAAADGWLSSAATAYACCLRAGAGRFLRAAFRLVALWLRHAPARADMNAVLYDRSAGGLQLPSAALLPLSYQLTCRLAGGAAGDAKEVALQRALSGVVGALAADHPHHLVWQLLSVANHDRSPPPHQRRATNFVGSPEKAARARALLAAMRGVHPQVVAEAHTLSEAYIQIAEMPKSPPAAAAAAGGRGGKDPNAVVITNTKLAAILNLTHTVVPTLPLSLHGTPLYGSELVTVANFSRAAQLLGGVNQPRRVTCRGSDGARYYQIVKGHDDLRQDAVMEQFFGLVNALLAADGEAAARRLAVRTYRVVPLTPVAGVLQFVAGTTPLFQWLAGDEGGGAHGRYSPGGATYIQAMQHMRRVEKLPLATQAKQLRGVYAIFPPVMRHFVTERWPSPPDWFDRRLAYARSLAVNSIVGYVAGIGDRHSSNILLDTHTAELVHIDLGITFDQGKLLRTPERVPFRMTRDLVDGLGVLGTDGAFRRCAEVTMRVMRESADALLTVIEVFLHDPLFHWASAPAKKLRGVHEREALSVPNHVALLMEEATSVENLAPMYIGWMMFL</sequence>
<evidence type="ECO:0000313" key="1">
    <source>
        <dbReference type="EMBL" id="KAK1869018.1"/>
    </source>
</evidence>
<name>A0ACC3CG03_PYRYE</name>
<gene>
    <name evidence="1" type="ORF">I4F81_011500</name>
</gene>
<keyword evidence="2" id="KW-1185">Reference proteome</keyword>
<reference evidence="1" key="1">
    <citation type="submission" date="2019-11" db="EMBL/GenBank/DDBJ databases">
        <title>Nori genome reveals adaptations in red seaweeds to the harsh intertidal environment.</title>
        <authorList>
            <person name="Wang D."/>
            <person name="Mao Y."/>
        </authorList>
    </citation>
    <scope>NUCLEOTIDE SEQUENCE</scope>
    <source>
        <tissue evidence="1">Gametophyte</tissue>
    </source>
</reference>
<accession>A0ACC3CG03</accession>
<dbReference type="EMBL" id="CM020620">
    <property type="protein sequence ID" value="KAK1869018.1"/>
    <property type="molecule type" value="Genomic_DNA"/>
</dbReference>
<comment type="caution">
    <text evidence="1">The sequence shown here is derived from an EMBL/GenBank/DDBJ whole genome shotgun (WGS) entry which is preliminary data.</text>
</comment>
<protein>
    <submittedName>
        <fullName evidence="1">Uncharacterized protein</fullName>
    </submittedName>
</protein>
<dbReference type="Proteomes" id="UP000798662">
    <property type="component" value="Chromosome 3"/>
</dbReference>
<proteinExistence type="predicted"/>